<dbReference type="GO" id="GO:0003964">
    <property type="term" value="F:RNA-directed DNA polymerase activity"/>
    <property type="evidence" value="ECO:0007669"/>
    <property type="project" value="UniProtKB-KW"/>
</dbReference>
<dbReference type="PROSITE" id="PS50878">
    <property type="entry name" value="RT_POL"/>
    <property type="match status" value="1"/>
</dbReference>
<gene>
    <name evidence="3" type="ORF">SAMN04488040_2795</name>
</gene>
<evidence type="ECO:0000259" key="2">
    <source>
        <dbReference type="PROSITE" id="PS50878"/>
    </source>
</evidence>
<protein>
    <submittedName>
        <fullName evidence="3">Reverse transcriptase (RNA-dependent DNA polymerase)</fullName>
    </submittedName>
</protein>
<dbReference type="SUPFAM" id="SSF56672">
    <property type="entry name" value="DNA/RNA polymerases"/>
    <property type="match status" value="1"/>
</dbReference>
<dbReference type="PANTHER" id="PTHR34047">
    <property type="entry name" value="NUCLEAR INTRON MATURASE 1, MITOCHONDRIAL-RELATED"/>
    <property type="match status" value="1"/>
</dbReference>
<comment type="similarity">
    <text evidence="1">Belongs to the bacterial reverse transcriptase family.</text>
</comment>
<dbReference type="Proteomes" id="UP000199239">
    <property type="component" value="Unassembled WGS sequence"/>
</dbReference>
<name>A0A1I6UKK0_9RHOB</name>
<dbReference type="STRING" id="394264.SAMN04488040_2795"/>
<dbReference type="InterPro" id="IPR000477">
    <property type="entry name" value="RT_dom"/>
</dbReference>
<dbReference type="InterPro" id="IPR051083">
    <property type="entry name" value="GrpII_Intron_Splice-Mob/Def"/>
</dbReference>
<sequence>MGTRAKTSKTLFDEVKSEANLFAAWRHVKKSALSSSNGEIRGNASKFEHAHQTHLRKIGRQLREHRFQFDPAKGVLKDKRARLALNKDPRPIAIASVKNRVVQRAILQVLQPRRITDLSNLNSKSIQTTDPRLGAINNVNQSKYGVGGLLGEFGGVKPAVNLLLDEMNDGKKYYYKSDIKSFFTDIPTASVVDIVRKETNDNLLADLLEEALRVDLSNPEELGRFTELFPKLGIGVAQGSSLSAFAGNLLLYDFDHQLNSPDTTAVRYIDDLLVICKSEAARDWAIKTATKGMKDFGFSLYPVGSPKSAAGKIEDSFDFLGCTFQRNRCVPSSDSVSKLLAGIEEHIISSKQEITESIQQNKLVPPKLSSTQITRTIADKMYGWQKSFDFVTDSNAFGKIDLKAAKKLLDFDRWLRRKLLNASDETRLSVMGIPKLAAMHSSSSTETKP</sequence>
<reference evidence="4" key="1">
    <citation type="submission" date="2016-10" db="EMBL/GenBank/DDBJ databases">
        <authorList>
            <person name="Varghese N."/>
            <person name="Submissions S."/>
        </authorList>
    </citation>
    <scope>NUCLEOTIDE SEQUENCE [LARGE SCALE GENOMIC DNA]</scope>
    <source>
        <strain evidence="4">DSM 23422</strain>
    </source>
</reference>
<dbReference type="Pfam" id="PF00078">
    <property type="entry name" value="RVT_1"/>
    <property type="match status" value="1"/>
</dbReference>
<keyword evidence="3" id="KW-0695">RNA-directed DNA polymerase</keyword>
<keyword evidence="4" id="KW-1185">Reference proteome</keyword>
<evidence type="ECO:0000313" key="3">
    <source>
        <dbReference type="EMBL" id="SFT01884.1"/>
    </source>
</evidence>
<dbReference type="AlphaFoldDB" id="A0A1I6UKK0"/>
<keyword evidence="3" id="KW-0808">Transferase</keyword>
<dbReference type="PANTHER" id="PTHR34047:SF8">
    <property type="entry name" value="PROTEIN YKFC"/>
    <property type="match status" value="1"/>
</dbReference>
<evidence type="ECO:0000313" key="4">
    <source>
        <dbReference type="Proteomes" id="UP000199239"/>
    </source>
</evidence>
<dbReference type="InterPro" id="IPR043502">
    <property type="entry name" value="DNA/RNA_pol_sf"/>
</dbReference>
<accession>A0A1I6UKK0</accession>
<evidence type="ECO:0000256" key="1">
    <source>
        <dbReference type="ARBA" id="ARBA00034120"/>
    </source>
</evidence>
<organism evidence="3 4">
    <name type="scientific">Sulfitobacter marinus</name>
    <dbReference type="NCBI Taxonomy" id="394264"/>
    <lineage>
        <taxon>Bacteria</taxon>
        <taxon>Pseudomonadati</taxon>
        <taxon>Pseudomonadota</taxon>
        <taxon>Alphaproteobacteria</taxon>
        <taxon>Rhodobacterales</taxon>
        <taxon>Roseobacteraceae</taxon>
        <taxon>Sulfitobacter</taxon>
    </lineage>
</organism>
<proteinExistence type="inferred from homology"/>
<keyword evidence="3" id="KW-0548">Nucleotidyltransferase</keyword>
<feature type="domain" description="Reverse transcriptase" evidence="2">
    <location>
        <begin position="83"/>
        <end position="324"/>
    </location>
</feature>
<dbReference type="EMBL" id="FPAJ01000004">
    <property type="protein sequence ID" value="SFT01884.1"/>
    <property type="molecule type" value="Genomic_DNA"/>
</dbReference>